<evidence type="ECO:0000313" key="2">
    <source>
        <dbReference type="EMBL" id="OSS53481.1"/>
    </source>
</evidence>
<feature type="compositionally biased region" description="Basic and acidic residues" evidence="1">
    <location>
        <begin position="68"/>
        <end position="80"/>
    </location>
</feature>
<protein>
    <submittedName>
        <fullName evidence="2">Uncharacterized protein</fullName>
    </submittedName>
</protein>
<dbReference type="EMBL" id="KZ107838">
    <property type="protein sequence ID" value="OSS53481.1"/>
    <property type="molecule type" value="Genomic_DNA"/>
</dbReference>
<feature type="compositionally biased region" description="Basic and acidic residues" evidence="1">
    <location>
        <begin position="32"/>
        <end position="41"/>
    </location>
</feature>
<name>A0A1Y2MBX7_EPING</name>
<dbReference type="Proteomes" id="UP000193240">
    <property type="component" value="Unassembled WGS sequence"/>
</dbReference>
<accession>A0A1Y2MBX7</accession>
<dbReference type="InParanoid" id="A0A1Y2MBX7"/>
<reference evidence="2 3" key="1">
    <citation type="journal article" date="2017" name="Genome Announc.">
        <title>Genome sequence of the saprophytic ascomycete Epicoccum nigrum ICMP 19927 strain isolated from New Zealand.</title>
        <authorList>
            <person name="Fokin M."/>
            <person name="Fleetwood D."/>
            <person name="Weir B.S."/>
            <person name="Villas-Boas S.G."/>
        </authorList>
    </citation>
    <scope>NUCLEOTIDE SEQUENCE [LARGE SCALE GENOMIC DNA]</scope>
    <source>
        <strain evidence="2 3">ICMP 19927</strain>
    </source>
</reference>
<keyword evidence="3" id="KW-1185">Reference proteome</keyword>
<dbReference type="AlphaFoldDB" id="A0A1Y2MBX7"/>
<sequence>MNTVGYANSAPSYHKMSIEEYQKMSFVPTEENLAKKQHPEQEQAALRNWRQGQRNMDKDPLATTSHSPWERQMSRSYHQPEVRHLSGNFNAPTQVEVNHHNDTRSLRGFRGTIKGWIRKSSPPV</sequence>
<gene>
    <name evidence="2" type="ORF">B5807_00368</name>
</gene>
<evidence type="ECO:0000256" key="1">
    <source>
        <dbReference type="SAM" id="MobiDB-lite"/>
    </source>
</evidence>
<evidence type="ECO:0000313" key="3">
    <source>
        <dbReference type="Proteomes" id="UP000193240"/>
    </source>
</evidence>
<proteinExistence type="predicted"/>
<feature type="region of interest" description="Disordered" evidence="1">
    <location>
        <begin position="31"/>
        <end position="80"/>
    </location>
</feature>
<organism evidence="2 3">
    <name type="scientific">Epicoccum nigrum</name>
    <name type="common">Soil fungus</name>
    <name type="synonym">Epicoccum purpurascens</name>
    <dbReference type="NCBI Taxonomy" id="105696"/>
    <lineage>
        <taxon>Eukaryota</taxon>
        <taxon>Fungi</taxon>
        <taxon>Dikarya</taxon>
        <taxon>Ascomycota</taxon>
        <taxon>Pezizomycotina</taxon>
        <taxon>Dothideomycetes</taxon>
        <taxon>Pleosporomycetidae</taxon>
        <taxon>Pleosporales</taxon>
        <taxon>Pleosporineae</taxon>
        <taxon>Didymellaceae</taxon>
        <taxon>Epicoccum</taxon>
    </lineage>
</organism>